<dbReference type="STRING" id="218851.A0A2G5DQW9"/>
<proteinExistence type="predicted"/>
<dbReference type="GO" id="GO:0007140">
    <property type="term" value="P:male meiotic nuclear division"/>
    <property type="evidence" value="ECO:0007669"/>
    <property type="project" value="TreeGrafter"/>
</dbReference>
<dbReference type="InParanoid" id="A0A2G5DQW9"/>
<reference evidence="2 3" key="1">
    <citation type="submission" date="2017-09" db="EMBL/GenBank/DDBJ databases">
        <title>WGS assembly of Aquilegia coerulea Goldsmith.</title>
        <authorList>
            <person name="Hodges S."/>
            <person name="Kramer E."/>
            <person name="Nordborg M."/>
            <person name="Tomkins J."/>
            <person name="Borevitz J."/>
            <person name="Derieg N."/>
            <person name="Yan J."/>
            <person name="Mihaltcheva S."/>
            <person name="Hayes R.D."/>
            <person name="Rokhsar D."/>
        </authorList>
    </citation>
    <scope>NUCLEOTIDE SEQUENCE [LARGE SCALE GENOMIC DNA]</scope>
    <source>
        <strain evidence="3">cv. Goldsmith</strain>
    </source>
</reference>
<feature type="region of interest" description="Disordered" evidence="1">
    <location>
        <begin position="22"/>
        <end position="47"/>
    </location>
</feature>
<dbReference type="InterPro" id="IPR037500">
    <property type="entry name" value="Msp1"/>
</dbReference>
<gene>
    <name evidence="2" type="ORF">AQUCO_01600278v1</name>
</gene>
<sequence length="368" mass="42212">MDENSSLKFAVGVALLRSKLFSKDSSASSSSSSSLPGSDAQRWKKKAKERKQELLRLKQELKELEDGAQHDLFPPTASCKCYFFDNLGKFTPLKLRSEDETNRRINEVLHRRFIRQVRLKERRRRSDESAKRRYVLDLNVDYEIEQLSTSADFLVELCRIPHPVENHTSFANMSHQAVDFVLVSLKKFAEEYKRGCIEGIVISLITRLVGRMCTPTKRDESPSSDSDAQFCVQHLLRKLGADPYIGHRTMLAVSQRILALADSLLFMDPFDSAFPNAHSCMFVLIQLVEFLISDYIQFWTSDGEIDMPLFEEWLTSVVQARKALSLLESRNGLYLLYMDRVTGELAKQVGQVSCIQTLNREILESLFH</sequence>
<dbReference type="GO" id="GO:0042138">
    <property type="term" value="P:meiotic DNA double-strand break formation"/>
    <property type="evidence" value="ECO:0007669"/>
    <property type="project" value="InterPro"/>
</dbReference>
<dbReference type="Proteomes" id="UP000230069">
    <property type="component" value="Unassembled WGS sequence"/>
</dbReference>
<organism evidence="2 3">
    <name type="scientific">Aquilegia coerulea</name>
    <name type="common">Rocky mountain columbine</name>
    <dbReference type="NCBI Taxonomy" id="218851"/>
    <lineage>
        <taxon>Eukaryota</taxon>
        <taxon>Viridiplantae</taxon>
        <taxon>Streptophyta</taxon>
        <taxon>Embryophyta</taxon>
        <taxon>Tracheophyta</taxon>
        <taxon>Spermatophyta</taxon>
        <taxon>Magnoliopsida</taxon>
        <taxon>Ranunculales</taxon>
        <taxon>Ranunculaceae</taxon>
        <taxon>Thalictroideae</taxon>
        <taxon>Aquilegia</taxon>
    </lineage>
</organism>
<feature type="compositionally biased region" description="Low complexity" evidence="1">
    <location>
        <begin position="23"/>
        <end position="40"/>
    </location>
</feature>
<accession>A0A2G5DQW9</accession>
<dbReference type="OrthoDB" id="1913471at2759"/>
<dbReference type="AlphaFoldDB" id="A0A2G5DQW9"/>
<evidence type="ECO:0000256" key="1">
    <source>
        <dbReference type="SAM" id="MobiDB-lite"/>
    </source>
</evidence>
<evidence type="ECO:0000313" key="3">
    <source>
        <dbReference type="Proteomes" id="UP000230069"/>
    </source>
</evidence>
<keyword evidence="3" id="KW-1185">Reference proteome</keyword>
<dbReference type="PANTHER" id="PTHR35768">
    <property type="entry name" value="PROTEIN MULTIPOLAR SPINDLE 1"/>
    <property type="match status" value="1"/>
</dbReference>
<dbReference type="GO" id="GO:0007059">
    <property type="term" value="P:chromosome segregation"/>
    <property type="evidence" value="ECO:0007669"/>
    <property type="project" value="TreeGrafter"/>
</dbReference>
<evidence type="ECO:0000313" key="2">
    <source>
        <dbReference type="EMBL" id="PIA45915.1"/>
    </source>
</evidence>
<dbReference type="EMBL" id="KZ305033">
    <property type="protein sequence ID" value="PIA45915.1"/>
    <property type="molecule type" value="Genomic_DNA"/>
</dbReference>
<name>A0A2G5DQW9_AQUCA</name>
<dbReference type="PANTHER" id="PTHR35768:SF1">
    <property type="entry name" value="PROTEIN MULTIPOLAR SPINDLE 1"/>
    <property type="match status" value="1"/>
</dbReference>
<dbReference type="FunCoup" id="A0A2G5DQW9">
    <property type="interactions" value="502"/>
</dbReference>
<protein>
    <recommendedName>
        <fullName evidence="4">Multipolar spindle 1</fullName>
    </recommendedName>
</protein>
<evidence type="ECO:0008006" key="4">
    <source>
        <dbReference type="Google" id="ProtNLM"/>
    </source>
</evidence>
<dbReference type="GO" id="GO:0000212">
    <property type="term" value="P:meiotic spindle organization"/>
    <property type="evidence" value="ECO:0007669"/>
    <property type="project" value="InterPro"/>
</dbReference>